<gene>
    <name evidence="1" type="ORF">MGSAQ_000614</name>
</gene>
<name>A0A1B6NY10_9ZZZZ</name>
<accession>A0A1B6NY10</accession>
<evidence type="ECO:0000313" key="1">
    <source>
        <dbReference type="EMBL" id="KTF07892.1"/>
    </source>
</evidence>
<sequence length="73" mass="7543">MTPTTSSAASDPPICGQMRPAIRSKAWNWASCQPCASNSGRPVQSACWTAISGSAVTKRARGSMATSSARAAR</sequence>
<comment type="caution">
    <text evidence="1">The sequence shown here is derived from an EMBL/GenBank/DDBJ whole genome shotgun (WGS) entry which is preliminary data.</text>
</comment>
<organism evidence="1">
    <name type="scientific">marine sediment metagenome</name>
    <dbReference type="NCBI Taxonomy" id="412755"/>
    <lineage>
        <taxon>unclassified sequences</taxon>
        <taxon>metagenomes</taxon>
        <taxon>ecological metagenomes</taxon>
    </lineage>
</organism>
<reference evidence="1" key="1">
    <citation type="submission" date="2013-11" db="EMBL/GenBank/DDBJ databases">
        <title>Microbial diversity, functional groups and degradation webs in Northern and Southern Mediterranean and Red Sea marine crude oil polluted sites.</title>
        <authorList>
            <person name="Daffonchio D."/>
            <person name="Mapelli F."/>
            <person name="Ferrer M."/>
            <person name="Richter M."/>
            <person name="Cherif A."/>
            <person name="Malkawi H.I."/>
            <person name="Yakimov M.M."/>
            <person name="Abdel-Fattah Y.R."/>
            <person name="Blaghen M."/>
            <person name="Golyshin P.N."/>
            <person name="Kalogerakis N."/>
            <person name="Boon N."/>
            <person name="Magagnini M."/>
            <person name="Fava F."/>
        </authorList>
    </citation>
    <scope>NUCLEOTIDE SEQUENCE</scope>
</reference>
<protein>
    <submittedName>
        <fullName evidence="1">Uncharacterized protein</fullName>
    </submittedName>
</protein>
<dbReference type="EMBL" id="AYSL01000277">
    <property type="protein sequence ID" value="KTF07892.1"/>
    <property type="molecule type" value="Genomic_DNA"/>
</dbReference>
<proteinExistence type="predicted"/>
<dbReference type="AlphaFoldDB" id="A0A1B6NY10"/>